<dbReference type="KEGG" id="ahb:bsdtb5_03890"/>
<dbReference type="SUPFAM" id="SSF52540">
    <property type="entry name" value="P-loop containing nucleoside triphosphate hydrolases"/>
    <property type="match status" value="1"/>
</dbReference>
<keyword evidence="2" id="KW-1185">Reference proteome</keyword>
<protein>
    <recommendedName>
        <fullName evidence="3">Deoxynucleoside kinase domain-containing protein</fullName>
    </recommendedName>
</protein>
<dbReference type="AlphaFoldDB" id="A0A7R7EI07"/>
<organism evidence="1 2">
    <name type="scientific">Anaeromicropila herbilytica</name>
    <dbReference type="NCBI Taxonomy" id="2785025"/>
    <lineage>
        <taxon>Bacteria</taxon>
        <taxon>Bacillati</taxon>
        <taxon>Bacillota</taxon>
        <taxon>Clostridia</taxon>
        <taxon>Lachnospirales</taxon>
        <taxon>Lachnospiraceae</taxon>
        <taxon>Anaeromicropila</taxon>
    </lineage>
</organism>
<gene>
    <name evidence="1" type="ORF">bsdtb5_03890</name>
</gene>
<evidence type="ECO:0000313" key="2">
    <source>
        <dbReference type="Proteomes" id="UP000595897"/>
    </source>
</evidence>
<sequence length="262" mass="31696">MLNIYVEGVPGSGKSTLLGELQKNVPEYKYYYEGDICPVELAWCSYMTQEQYNKAIEDWPQFESMIKENSKMEGSYYIVSYTKIQTDNHEFYRYMEQYEIYGGRKNIQEFEEIIFYRFHSFYETGNVFECAFFQNIIDELMLFAEYDDNQILDFYRMLITQITDDFLVIRLISNDIKSSIEQIKKERINEQGEEVWYHLMMDYLSKSPYGKYRNYQGFDDMVRYFERRITLEKRIASEILQNKCINIESKNYQLGDILKFLK</sequence>
<evidence type="ECO:0008006" key="3">
    <source>
        <dbReference type="Google" id="ProtNLM"/>
    </source>
</evidence>
<evidence type="ECO:0000313" key="1">
    <source>
        <dbReference type="EMBL" id="BCN29094.1"/>
    </source>
</evidence>
<dbReference type="Gene3D" id="3.40.50.300">
    <property type="entry name" value="P-loop containing nucleotide triphosphate hydrolases"/>
    <property type="match status" value="1"/>
</dbReference>
<accession>A0A7R7EI07</accession>
<name>A0A7R7EI07_9FIRM</name>
<dbReference type="EMBL" id="AP024169">
    <property type="protein sequence ID" value="BCN29094.1"/>
    <property type="molecule type" value="Genomic_DNA"/>
</dbReference>
<reference evidence="1 2" key="1">
    <citation type="submission" date="2020-11" db="EMBL/GenBank/DDBJ databases">
        <title>Draft genome sequencing of a Lachnospiraceae strain isolated from anoxic soil subjected to BSD treatment.</title>
        <authorList>
            <person name="Uek A."/>
            <person name="Tonouchi A."/>
        </authorList>
    </citation>
    <scope>NUCLEOTIDE SEQUENCE [LARGE SCALE GENOMIC DNA]</scope>
    <source>
        <strain evidence="1 2">TB5</strain>
    </source>
</reference>
<dbReference type="InterPro" id="IPR027417">
    <property type="entry name" value="P-loop_NTPase"/>
</dbReference>
<proteinExistence type="predicted"/>
<dbReference type="RefSeq" id="WP_271714390.1">
    <property type="nucleotide sequence ID" value="NZ_AP024169.1"/>
</dbReference>
<dbReference type="Proteomes" id="UP000595897">
    <property type="component" value="Chromosome"/>
</dbReference>